<name>A0A9P4TIJ1_CURKU</name>
<proteinExistence type="predicted"/>
<keyword evidence="2" id="KW-1185">Reference proteome</keyword>
<evidence type="ECO:0000313" key="1">
    <source>
        <dbReference type="EMBL" id="KAF3004915.1"/>
    </source>
</evidence>
<dbReference type="EMBL" id="SWKU01000007">
    <property type="protein sequence ID" value="KAF3004915.1"/>
    <property type="molecule type" value="Genomic_DNA"/>
</dbReference>
<gene>
    <name evidence="1" type="ORF">E8E13_006830</name>
</gene>
<reference evidence="1" key="1">
    <citation type="submission" date="2019-04" db="EMBL/GenBank/DDBJ databases">
        <title>Sequencing of skin fungus with MAO and IRED activity.</title>
        <authorList>
            <person name="Marsaioli A.J."/>
            <person name="Bonatto J.M.C."/>
            <person name="Reis Junior O."/>
        </authorList>
    </citation>
    <scope>NUCLEOTIDE SEQUENCE</scope>
    <source>
        <strain evidence="1">30M1</strain>
    </source>
</reference>
<dbReference type="AlphaFoldDB" id="A0A9P4TIJ1"/>
<dbReference type="Proteomes" id="UP000801428">
    <property type="component" value="Unassembled WGS sequence"/>
</dbReference>
<comment type="caution">
    <text evidence="1">The sequence shown here is derived from an EMBL/GenBank/DDBJ whole genome shotgun (WGS) entry which is preliminary data.</text>
</comment>
<sequence length="194" mass="20585">MNATRIEQYRRKRMKPIVVYYSEYLNISAVRNHILSQLDPLHNDNTNHFRWPQFHRMPLPKVKAKLAFDLACEADDQKLFTLQNPRRGTPAPVNTLLPAAASSLAGPANTAPSDVPGTALLLAAGTASSSLADPATAAPSDVPGTALLLAAGIAPPSTASSPPSSACPAIAPPFMAGTSYVITAYKESEMVFCV</sequence>
<organism evidence="1 2">
    <name type="scientific">Curvularia kusanoi</name>
    <name type="common">Cochliobolus kusanoi</name>
    <dbReference type="NCBI Taxonomy" id="90978"/>
    <lineage>
        <taxon>Eukaryota</taxon>
        <taxon>Fungi</taxon>
        <taxon>Dikarya</taxon>
        <taxon>Ascomycota</taxon>
        <taxon>Pezizomycotina</taxon>
        <taxon>Dothideomycetes</taxon>
        <taxon>Pleosporomycetidae</taxon>
        <taxon>Pleosporales</taxon>
        <taxon>Pleosporineae</taxon>
        <taxon>Pleosporaceae</taxon>
        <taxon>Curvularia</taxon>
    </lineage>
</organism>
<evidence type="ECO:0000313" key="2">
    <source>
        <dbReference type="Proteomes" id="UP000801428"/>
    </source>
</evidence>
<accession>A0A9P4TIJ1</accession>
<protein>
    <submittedName>
        <fullName evidence="1">Uncharacterized protein</fullName>
    </submittedName>
</protein>